<organism evidence="1 2">
    <name type="scientific">Caerostris extrusa</name>
    <name type="common">Bark spider</name>
    <name type="synonym">Caerostris bankana</name>
    <dbReference type="NCBI Taxonomy" id="172846"/>
    <lineage>
        <taxon>Eukaryota</taxon>
        <taxon>Metazoa</taxon>
        <taxon>Ecdysozoa</taxon>
        <taxon>Arthropoda</taxon>
        <taxon>Chelicerata</taxon>
        <taxon>Arachnida</taxon>
        <taxon>Araneae</taxon>
        <taxon>Araneomorphae</taxon>
        <taxon>Entelegynae</taxon>
        <taxon>Araneoidea</taxon>
        <taxon>Araneidae</taxon>
        <taxon>Caerostris</taxon>
    </lineage>
</organism>
<sequence length="177" mass="19999">MCEIQSRWYYCTARFRCTREGPPPSQLIKLYFPLCREISKLTPLTASAKWNCKSDVQFNCNVWLGRVGKNPPPSVSRSLLFGEGPETSESDATQTGGSVFRRVNIGESKTARVLGLSFPLAQLAPRILFGKQRFPQWRRSFLADFPQGSMPSIDSDTKHSGFCIITLILRFRKNSIC</sequence>
<accession>A0AAV4V8D1</accession>
<evidence type="ECO:0000313" key="2">
    <source>
        <dbReference type="Proteomes" id="UP001054945"/>
    </source>
</evidence>
<dbReference type="Proteomes" id="UP001054945">
    <property type="component" value="Unassembled WGS sequence"/>
</dbReference>
<evidence type="ECO:0000313" key="1">
    <source>
        <dbReference type="EMBL" id="GIY66606.1"/>
    </source>
</evidence>
<dbReference type="AlphaFoldDB" id="A0AAV4V8D1"/>
<gene>
    <name evidence="1" type="ORF">CEXT_389821</name>
</gene>
<protein>
    <submittedName>
        <fullName evidence="1">Uncharacterized protein</fullName>
    </submittedName>
</protein>
<reference evidence="1 2" key="1">
    <citation type="submission" date="2021-06" db="EMBL/GenBank/DDBJ databases">
        <title>Caerostris extrusa draft genome.</title>
        <authorList>
            <person name="Kono N."/>
            <person name="Arakawa K."/>
        </authorList>
    </citation>
    <scope>NUCLEOTIDE SEQUENCE [LARGE SCALE GENOMIC DNA]</scope>
</reference>
<keyword evidence="2" id="KW-1185">Reference proteome</keyword>
<dbReference type="EMBL" id="BPLR01014135">
    <property type="protein sequence ID" value="GIY66606.1"/>
    <property type="molecule type" value="Genomic_DNA"/>
</dbReference>
<name>A0AAV4V8D1_CAEEX</name>
<comment type="caution">
    <text evidence="1">The sequence shown here is derived from an EMBL/GenBank/DDBJ whole genome shotgun (WGS) entry which is preliminary data.</text>
</comment>
<proteinExistence type="predicted"/>